<feature type="region of interest" description="Disordered" evidence="10">
    <location>
        <begin position="768"/>
        <end position="797"/>
    </location>
</feature>
<comment type="caution">
    <text evidence="14">The sequence shown here is derived from an EMBL/GenBank/DDBJ whole genome shotgun (WGS) entry which is preliminary data.</text>
</comment>
<keyword evidence="9" id="KW-0175">Coiled coil</keyword>
<keyword evidence="3" id="KW-0547">Nucleotide-binding</keyword>
<dbReference type="InterPro" id="IPR044574">
    <property type="entry name" value="ARIP4-like"/>
</dbReference>
<feature type="region of interest" description="Disordered" evidence="10">
    <location>
        <begin position="1579"/>
        <end position="1636"/>
    </location>
</feature>
<feature type="compositionally biased region" description="Polar residues" evidence="10">
    <location>
        <begin position="1598"/>
        <end position="1613"/>
    </location>
</feature>
<dbReference type="InterPro" id="IPR000330">
    <property type="entry name" value="SNF2_N"/>
</dbReference>
<dbReference type="GO" id="GO:0016887">
    <property type="term" value="F:ATP hydrolysis activity"/>
    <property type="evidence" value="ECO:0007669"/>
    <property type="project" value="InterPro"/>
</dbReference>
<feature type="coiled-coil region" evidence="9">
    <location>
        <begin position="302"/>
        <end position="329"/>
    </location>
</feature>
<evidence type="ECO:0000256" key="8">
    <source>
        <dbReference type="ARBA" id="ARBA00023242"/>
    </source>
</evidence>
<dbReference type="GO" id="GO:0005524">
    <property type="term" value="F:ATP binding"/>
    <property type="evidence" value="ECO:0007669"/>
    <property type="project" value="UniProtKB-KW"/>
</dbReference>
<dbReference type="Proteomes" id="UP001215712">
    <property type="component" value="Unassembled WGS sequence"/>
</dbReference>
<evidence type="ECO:0000256" key="6">
    <source>
        <dbReference type="ARBA" id="ARBA00022840"/>
    </source>
</evidence>
<comment type="subcellular location">
    <subcellularLocation>
        <location evidence="1">Nucleus</location>
    </subcellularLocation>
</comment>
<dbReference type="Pfam" id="PF24580">
    <property type="entry name" value="DUF7607"/>
    <property type="match status" value="1"/>
</dbReference>
<accession>A0AAD6HGT8</accession>
<feature type="compositionally biased region" description="Polar residues" evidence="10">
    <location>
        <begin position="1579"/>
        <end position="1590"/>
    </location>
</feature>
<evidence type="ECO:0000256" key="10">
    <source>
        <dbReference type="SAM" id="MobiDB-lite"/>
    </source>
</evidence>
<dbReference type="Gene3D" id="3.40.50.10810">
    <property type="entry name" value="Tandem AAA-ATPase domain"/>
    <property type="match status" value="1"/>
</dbReference>
<dbReference type="PANTHER" id="PTHR45797:SF1">
    <property type="entry name" value="HELICASE ARIP4"/>
    <property type="match status" value="1"/>
</dbReference>
<dbReference type="PROSITE" id="PS51194">
    <property type="entry name" value="HELICASE_CTER"/>
    <property type="match status" value="1"/>
</dbReference>
<dbReference type="CDD" id="cd18793">
    <property type="entry name" value="SF2_C_SNF"/>
    <property type="match status" value="1"/>
</dbReference>
<evidence type="ECO:0000313" key="14">
    <source>
        <dbReference type="EMBL" id="KAJ5716333.1"/>
    </source>
</evidence>
<reference evidence="14" key="2">
    <citation type="submission" date="2023-01" db="EMBL/GenBank/DDBJ databases">
        <authorList>
            <person name="Petersen C."/>
        </authorList>
    </citation>
    <scope>NUCLEOTIDE SEQUENCE</scope>
    <source>
        <strain evidence="14">IBT 17514</strain>
    </source>
</reference>
<dbReference type="InterPro" id="IPR013761">
    <property type="entry name" value="SAM/pointed_sf"/>
</dbReference>
<reference evidence="14" key="1">
    <citation type="journal article" date="2023" name="IMA Fungus">
        <title>Comparative genomic study of the Penicillium genus elucidates a diverse pangenome and 15 lateral gene transfer events.</title>
        <authorList>
            <person name="Petersen C."/>
            <person name="Sorensen T."/>
            <person name="Nielsen M.R."/>
            <person name="Sondergaard T.E."/>
            <person name="Sorensen J.L."/>
            <person name="Fitzpatrick D.A."/>
            <person name="Frisvad J.C."/>
            <person name="Nielsen K.L."/>
        </authorList>
    </citation>
    <scope>NUCLEOTIDE SEQUENCE</scope>
    <source>
        <strain evidence="14">IBT 17514</strain>
    </source>
</reference>
<feature type="region of interest" description="Disordered" evidence="10">
    <location>
        <begin position="209"/>
        <end position="237"/>
    </location>
</feature>
<dbReference type="GO" id="GO:0003677">
    <property type="term" value="F:DNA binding"/>
    <property type="evidence" value="ECO:0007669"/>
    <property type="project" value="UniProtKB-KW"/>
</dbReference>
<dbReference type="SUPFAM" id="SSF52540">
    <property type="entry name" value="P-loop containing nucleoside triphosphate hydrolases"/>
    <property type="match status" value="2"/>
</dbReference>
<feature type="compositionally biased region" description="Low complexity" evidence="10">
    <location>
        <begin position="557"/>
        <end position="566"/>
    </location>
</feature>
<dbReference type="SMART" id="SM00490">
    <property type="entry name" value="HELICc"/>
    <property type="match status" value="1"/>
</dbReference>
<evidence type="ECO:0000256" key="4">
    <source>
        <dbReference type="ARBA" id="ARBA00022801"/>
    </source>
</evidence>
<feature type="compositionally biased region" description="Polar residues" evidence="10">
    <location>
        <begin position="415"/>
        <end position="428"/>
    </location>
</feature>
<evidence type="ECO:0000259" key="13">
    <source>
        <dbReference type="PROSITE" id="PS51194"/>
    </source>
</evidence>
<gene>
    <name evidence="14" type="ORF">N7493_008244</name>
</gene>
<dbReference type="PROSITE" id="PS51192">
    <property type="entry name" value="HELICASE_ATP_BIND_1"/>
    <property type="match status" value="1"/>
</dbReference>
<dbReference type="Pfam" id="PF00176">
    <property type="entry name" value="SNF2-rel_dom"/>
    <property type="match status" value="1"/>
</dbReference>
<feature type="region of interest" description="Disordered" evidence="10">
    <location>
        <begin position="374"/>
        <end position="398"/>
    </location>
</feature>
<dbReference type="InterPro" id="IPR038718">
    <property type="entry name" value="SNF2-like_sf"/>
</dbReference>
<feature type="domain" description="Helicase ATP-binding" evidence="12">
    <location>
        <begin position="880"/>
        <end position="1087"/>
    </location>
</feature>
<keyword evidence="15" id="KW-1185">Reference proteome</keyword>
<keyword evidence="7" id="KW-0238">DNA-binding</keyword>
<evidence type="ECO:0000256" key="2">
    <source>
        <dbReference type="ARBA" id="ARBA00007025"/>
    </source>
</evidence>
<keyword evidence="5" id="KW-0347">Helicase</keyword>
<dbReference type="SMART" id="SM00487">
    <property type="entry name" value="DEXDc"/>
    <property type="match status" value="1"/>
</dbReference>
<dbReference type="InterPro" id="IPR027417">
    <property type="entry name" value="P-loop_NTPase"/>
</dbReference>
<organism evidence="14 15">
    <name type="scientific">Penicillium malachiteum</name>
    <dbReference type="NCBI Taxonomy" id="1324776"/>
    <lineage>
        <taxon>Eukaryota</taxon>
        <taxon>Fungi</taxon>
        <taxon>Dikarya</taxon>
        <taxon>Ascomycota</taxon>
        <taxon>Pezizomycotina</taxon>
        <taxon>Eurotiomycetes</taxon>
        <taxon>Eurotiomycetidae</taxon>
        <taxon>Eurotiales</taxon>
        <taxon>Aspergillaceae</taxon>
        <taxon>Penicillium</taxon>
    </lineage>
</organism>
<proteinExistence type="inferred from homology"/>
<feature type="domain" description="Helicase C-terminal" evidence="13">
    <location>
        <begin position="1254"/>
        <end position="1404"/>
    </location>
</feature>
<dbReference type="Gene3D" id="3.40.50.300">
    <property type="entry name" value="P-loop containing nucleotide triphosphate hydrolases"/>
    <property type="match status" value="1"/>
</dbReference>
<dbReference type="Gene3D" id="1.10.150.50">
    <property type="entry name" value="Transcription Factor, Ets-1"/>
    <property type="match status" value="1"/>
</dbReference>
<dbReference type="PROSITE" id="PS50105">
    <property type="entry name" value="SAM_DOMAIN"/>
    <property type="match status" value="1"/>
</dbReference>
<keyword evidence="8" id="KW-0539">Nucleus</keyword>
<keyword evidence="4" id="KW-0378">Hydrolase</keyword>
<protein>
    <submittedName>
        <fullName evidence="14">Uncharacterized protein</fullName>
    </submittedName>
</protein>
<dbReference type="InterPro" id="IPR014001">
    <property type="entry name" value="Helicase_ATP-bd"/>
</dbReference>
<dbReference type="InterPro" id="IPR056026">
    <property type="entry name" value="DUF7607"/>
</dbReference>
<evidence type="ECO:0000259" key="11">
    <source>
        <dbReference type="PROSITE" id="PS50105"/>
    </source>
</evidence>
<dbReference type="InterPro" id="IPR001660">
    <property type="entry name" value="SAM"/>
</dbReference>
<dbReference type="InterPro" id="IPR049730">
    <property type="entry name" value="SNF2/RAD54-like_C"/>
</dbReference>
<evidence type="ECO:0000313" key="15">
    <source>
        <dbReference type="Proteomes" id="UP001215712"/>
    </source>
</evidence>
<evidence type="ECO:0000256" key="1">
    <source>
        <dbReference type="ARBA" id="ARBA00004123"/>
    </source>
</evidence>
<feature type="domain" description="SAM" evidence="11">
    <location>
        <begin position="19"/>
        <end position="96"/>
    </location>
</feature>
<dbReference type="GO" id="GO:0004386">
    <property type="term" value="F:helicase activity"/>
    <property type="evidence" value="ECO:0007669"/>
    <property type="project" value="UniProtKB-KW"/>
</dbReference>
<feature type="coiled-coil region" evidence="9">
    <location>
        <begin position="1487"/>
        <end position="1514"/>
    </location>
</feature>
<evidence type="ECO:0000256" key="7">
    <source>
        <dbReference type="ARBA" id="ARBA00023125"/>
    </source>
</evidence>
<sequence>MFSGPLRKMALNSSDPVDWTVDDVVSFLCGPEPPPWADSAHTPRPLPNLLEAALRDNEMCGEVLMHVDNDGLKDLGIKAYGHRISLMKAVDWLRRKSPKYLMSQKEINEDGLHISSGQLPTPIPGSLPQDDMPTDRNLTPSALPQVSTDDIAIGKAKVPKRRIQPTLLQPDDSHDVSPGIFSDVNILSAHDLQSRSRRDEEFFTYLTEKYGANSDEDDGSSSSALPEYGESGSEGEYDERTWKEILKENPDLDESSRKVLSQNECNVIMQEYVSQKEQAWKEEDLPDELPIGPSMWLYFRQTNNLEKEKNKLRASIDQLDDRLKKLQDVLWKTEYGSARLLVRACRILDVTISHRCRDQWRLDTLAADICPRKSNSEEETLCSESESVSENGDLDISDESSIEQVDLESDLDFISISSGGEDNQATSNEPRRMPELGKVSNQETIPEPGEVSDMPLSLEEIPSPARDPTVDVAEEQYPNKRPRVDADEQSIGPVPGKTIVSGPFFQDEDKNEDADMPDWASIPSLPNSPIAPETSGDQMDIFITTPPLNPTTVRALPSNPSPSNNPGDKLQVTSPKTVPKSPSFPGLTKEAQSRTGIDDLDIFDKIRLKAITKIQDEQDADQLLAKLVSQLRPLERTEFPPFLKTFFHQVYVEKVEEAIRAMLKDKRGLDGDDPNESKLSMRLAALFVSWHHCAVVSPGGLTKDELRRALAAINMDNGSRFDEFFAKFRKLIDAYNKWELQSEHRQPQHFPESSRRHSIIDISDESVVGLDLNSPPPAERGQKRKQHPDGLDGSKSIRVRLPFSKGSTNSLQRNAHERQERQIKARAMFSADRIRRGLSNNDPEGQVVSFKDPPIYLNSSVGRFVKPNQLLGIQFMWREICESEKMEGCMLAHIMGLGKTMQVISLLLTIAEASASPDPKIRDQVPKKLQGSRTIVLVPAGLIQNWLEEFDFWLPRTDPLGRIFDLSASSVPHLDERLDMIEEWGRDGGVLIMGYEIFLRFINNTIVTSGSGDPPLSPEEHKRIQDILLQKPQIVVADEAHRLKGSQAGVTKAVARFETKSRISMTGSPLANNLVEYFQMIDWISPGYLEDFPSFKTRFIEPIQAGLYIDSNRAERRAGLKALKLLNGIIEPKVHRLGISALAADLPPKKEFVLFIKPTPIQTEMYNVFVREAPNSNDFQKFWQWVFILQQLLNHPAPFVDRLTHRSKEKAEDTDLATSVDDAGVPQTLLGKEKALFAKVSKPLDPSLSNRMLLLHRILVEARRAKDKVLIFSHIFPTLDYIENYFKRTGTRYQRIDGNAPIGSRQGIVKGFNSGNTIDVMLISTKAGGVGLNMFGANRVVIFDFMFNPAHEDQAIGRAYRLGQRKPVFVYRFVTTGTFEELVHDRSVYKSQLSLRVVDKKDIVRASTRATTKYLFEVRPSEPQSLAHIQGNDPEILDRIIESDLSSCFVKINLSTLKDDEDDVLTAQERQEVDTQLALEQLRRTDIHAYRSEIARLEREEHFAREKIRLQQQQLAQQNYNQQFSQGIQQLHLLPAHNQQMPIQSSSTPQVPMATSLNPQLLTVQPQTAAAVPYQHPLTQPQLPQRSIPNQHPPQSPMFYQQSPIHQMSHQPTPAQPMPYVQPSPNEPVPYQQQQIPHRLTQQTRLIPPHLVSQYTLKSSRSSSRPSSPHVESWLRRQALPSMGQQPLVGRKSSNDELFAERARELISMQREQGASFLEQNLITMTQLLSASSASSSSVAWSSFSL</sequence>
<dbReference type="GO" id="GO:0005634">
    <property type="term" value="C:nucleus"/>
    <property type="evidence" value="ECO:0007669"/>
    <property type="project" value="UniProtKB-SubCell"/>
</dbReference>
<evidence type="ECO:0000256" key="5">
    <source>
        <dbReference type="ARBA" id="ARBA00022806"/>
    </source>
</evidence>
<evidence type="ECO:0000259" key="12">
    <source>
        <dbReference type="PROSITE" id="PS51192"/>
    </source>
</evidence>
<dbReference type="PANTHER" id="PTHR45797">
    <property type="entry name" value="RAD54-LIKE"/>
    <property type="match status" value="1"/>
</dbReference>
<dbReference type="Pfam" id="PF00271">
    <property type="entry name" value="Helicase_C"/>
    <property type="match status" value="1"/>
</dbReference>
<keyword evidence="6" id="KW-0067">ATP-binding</keyword>
<evidence type="ECO:0000256" key="9">
    <source>
        <dbReference type="SAM" id="Coils"/>
    </source>
</evidence>
<evidence type="ECO:0000256" key="3">
    <source>
        <dbReference type="ARBA" id="ARBA00022741"/>
    </source>
</evidence>
<dbReference type="InterPro" id="IPR001650">
    <property type="entry name" value="Helicase_C-like"/>
</dbReference>
<name>A0AAD6HGT8_9EURO</name>
<dbReference type="EMBL" id="JAQJAN010000012">
    <property type="protein sequence ID" value="KAJ5716333.1"/>
    <property type="molecule type" value="Genomic_DNA"/>
</dbReference>
<dbReference type="SUPFAM" id="SSF47769">
    <property type="entry name" value="SAM/Pointed domain"/>
    <property type="match status" value="1"/>
</dbReference>
<feature type="compositionally biased region" description="Pro residues" evidence="10">
    <location>
        <begin position="1614"/>
        <end position="1628"/>
    </location>
</feature>
<comment type="similarity">
    <text evidence="2">Belongs to the SNF2/RAD54 helicase family.</text>
</comment>
<feature type="region of interest" description="Disordered" evidence="10">
    <location>
        <begin position="415"/>
        <end position="591"/>
    </location>
</feature>